<comment type="caution">
    <text evidence="1">The sequence shown here is derived from an EMBL/GenBank/DDBJ whole genome shotgun (WGS) entry which is preliminary data.</text>
</comment>
<evidence type="ECO:0000313" key="2">
    <source>
        <dbReference type="Proteomes" id="UP000005396"/>
    </source>
</evidence>
<sequence length="39" mass="4773">MTQKRNLIVAGSAYDMWRMHGRLEPFDVHYEIEPEYPYE</sequence>
<dbReference type="PaxDb" id="411902-CLOBOL_05917"/>
<reference evidence="1 2" key="2">
    <citation type="submission" date="2007-09" db="EMBL/GenBank/DDBJ databases">
        <title>Draft genome sequence of Clostridium bolteae (ATCC BAA-613).</title>
        <authorList>
            <person name="Sudarsanam P."/>
            <person name="Ley R."/>
            <person name="Guruge J."/>
            <person name="Turnbaugh P.J."/>
            <person name="Mahowald M."/>
            <person name="Liep D."/>
            <person name="Gordon J."/>
        </authorList>
    </citation>
    <scope>NUCLEOTIDE SEQUENCE [LARGE SCALE GENOMIC DNA]</scope>
    <source>
        <strain evidence="2">ATCC BAA-613 / DSM 15670 / CCUG 46953 / JCM 12243 / WAL 16351</strain>
    </source>
</reference>
<evidence type="ECO:0000313" key="1">
    <source>
        <dbReference type="EMBL" id="EDP13880.1"/>
    </source>
</evidence>
<accession>A8S1B8</accession>
<proteinExistence type="predicted"/>
<organism evidence="1 2">
    <name type="scientific">Enterocloster bolteae (strain ATCC BAA-613 / DSM 15670 / CCUG 46953 / JCM 12243 / WAL 16351)</name>
    <name type="common">Clostridium bolteae</name>
    <dbReference type="NCBI Taxonomy" id="411902"/>
    <lineage>
        <taxon>Bacteria</taxon>
        <taxon>Bacillati</taxon>
        <taxon>Bacillota</taxon>
        <taxon>Clostridia</taxon>
        <taxon>Lachnospirales</taxon>
        <taxon>Lachnospiraceae</taxon>
        <taxon>Enterocloster</taxon>
    </lineage>
</organism>
<dbReference type="EMBL" id="ABCC02000045">
    <property type="protein sequence ID" value="EDP13880.1"/>
    <property type="molecule type" value="Genomic_DNA"/>
</dbReference>
<dbReference type="AlphaFoldDB" id="A8S1B8"/>
<dbReference type="Proteomes" id="UP000005396">
    <property type="component" value="Unassembled WGS sequence"/>
</dbReference>
<gene>
    <name evidence="1" type="ORF">CLOBOL_05917</name>
</gene>
<reference evidence="1 2" key="1">
    <citation type="submission" date="2007-08" db="EMBL/GenBank/DDBJ databases">
        <authorList>
            <person name="Fulton L."/>
            <person name="Clifton S."/>
            <person name="Fulton B."/>
            <person name="Xu J."/>
            <person name="Minx P."/>
            <person name="Pepin K.H."/>
            <person name="Johnson M."/>
            <person name="Thiruvilangam P."/>
            <person name="Bhonagiri V."/>
            <person name="Nash W.E."/>
            <person name="Mardis E.R."/>
            <person name="Wilson R.K."/>
        </authorList>
    </citation>
    <scope>NUCLEOTIDE SEQUENCE [LARGE SCALE GENOMIC DNA]</scope>
    <source>
        <strain evidence="2">ATCC BAA-613 / DSM 15670 / CCUG 46953 / JCM 12243 / WAL 16351</strain>
    </source>
</reference>
<name>A8S1B8_ENTBW</name>
<dbReference type="HOGENOM" id="CLU_3307293_0_0_9"/>
<protein>
    <submittedName>
        <fullName evidence="1">Uncharacterized protein</fullName>
    </submittedName>
</protein>